<reference evidence="1 2" key="1">
    <citation type="journal article" date="2015" name="Sci. Rep.">
        <title>Unraveling adaptation of Pontibacter korlensis to radiation and infertility in desert through complete genome and comparative transcriptomic analysis.</title>
        <authorList>
            <person name="Dai J."/>
            <person name="Dai W."/>
            <person name="Qiu C."/>
            <person name="Yang Z."/>
            <person name="Zhang Y."/>
            <person name="Zhou M."/>
            <person name="Zhang L."/>
            <person name="Fang C."/>
            <person name="Gao Q."/>
            <person name="Yang Q."/>
            <person name="Li X."/>
            <person name="Wang Z."/>
            <person name="Wang Z."/>
            <person name="Jia Z."/>
            <person name="Chen X."/>
        </authorList>
    </citation>
    <scope>NUCLEOTIDE SEQUENCE [LARGE SCALE GENOMIC DNA]</scope>
    <source>
        <strain evidence="1 2">X14-1T</strain>
    </source>
</reference>
<sequence>MDILQHFCARYPEEAVQLEIRRWFILALKDDYDGLCSGRTRHLITFFEQLRQVLSALYRLQDNPDTIAPLALALENLSQQLTPNWTLLVDPAD</sequence>
<dbReference type="KEGG" id="pko:PKOR_15900"/>
<name>A0A0E3ZFE8_9BACT</name>
<evidence type="ECO:0000313" key="1">
    <source>
        <dbReference type="EMBL" id="AKD04300.1"/>
    </source>
</evidence>
<keyword evidence="2" id="KW-1185">Reference proteome</keyword>
<dbReference type="PATRIC" id="fig|400092.3.peg.3481"/>
<dbReference type="AlphaFoldDB" id="A0A0E3ZFE8"/>
<accession>A0A0E3ZFE8</accession>
<gene>
    <name evidence="1" type="ORF">PKOR_15900</name>
</gene>
<proteinExistence type="predicted"/>
<organism evidence="1 2">
    <name type="scientific">Pontibacter korlensis</name>
    <dbReference type="NCBI Taxonomy" id="400092"/>
    <lineage>
        <taxon>Bacteria</taxon>
        <taxon>Pseudomonadati</taxon>
        <taxon>Bacteroidota</taxon>
        <taxon>Cytophagia</taxon>
        <taxon>Cytophagales</taxon>
        <taxon>Hymenobacteraceae</taxon>
        <taxon>Pontibacter</taxon>
    </lineage>
</organism>
<dbReference type="HOGENOM" id="CLU_2397134_0_0_10"/>
<evidence type="ECO:0000313" key="2">
    <source>
        <dbReference type="Proteomes" id="UP000033109"/>
    </source>
</evidence>
<dbReference type="Proteomes" id="UP000033109">
    <property type="component" value="Chromosome"/>
</dbReference>
<dbReference type="EMBL" id="CP009621">
    <property type="protein sequence ID" value="AKD04300.1"/>
    <property type="molecule type" value="Genomic_DNA"/>
</dbReference>
<protein>
    <submittedName>
        <fullName evidence="1">Uncharacterized protein</fullName>
    </submittedName>
</protein>